<comment type="caution">
    <text evidence="1">The sequence shown here is derived from an EMBL/GenBank/DDBJ whole genome shotgun (WGS) entry which is preliminary data.</text>
</comment>
<organism evidence="1 2">
    <name type="scientific">Paenibacillus pini JCM 16418</name>
    <dbReference type="NCBI Taxonomy" id="1236976"/>
    <lineage>
        <taxon>Bacteria</taxon>
        <taxon>Bacillati</taxon>
        <taxon>Bacillota</taxon>
        <taxon>Bacilli</taxon>
        <taxon>Bacillales</taxon>
        <taxon>Paenibacillaceae</taxon>
        <taxon>Paenibacillus</taxon>
    </lineage>
</organism>
<dbReference type="Pfam" id="PF20092">
    <property type="entry name" value="DUF6483"/>
    <property type="match status" value="1"/>
</dbReference>
<name>W7YTJ8_9BACL</name>
<dbReference type="STRING" id="1236976.JCM16418_4723"/>
<dbReference type="EMBL" id="BAVZ01000025">
    <property type="protein sequence ID" value="GAF10513.1"/>
    <property type="molecule type" value="Genomic_DNA"/>
</dbReference>
<dbReference type="OrthoDB" id="1905743at2"/>
<protein>
    <submittedName>
        <fullName evidence="1">No significant homology</fullName>
    </submittedName>
</protein>
<dbReference type="InterPro" id="IPR045507">
    <property type="entry name" value="DUF6483"/>
</dbReference>
<sequence>MFRKDYLMQMVEDMMEVVGKVFGLKQERKFTEALWEIDDLLSRSFRLNSRLLNSLSVEDIIDMFRLSGGVETDKLQTVARLLQEEAAVYKEMQQEEESVKRLMKSLHLYLFAHMNGADQELLKLTDRIYEIREQVRGYRVPVKTERLILSYEEQRGQYGEAENSLYRLLDQAELTEEEGFGLYNRLLQFDDDALIAGGLPRNEVEEGLQELRRKFSM</sequence>
<keyword evidence="2" id="KW-1185">Reference proteome</keyword>
<dbReference type="eggNOG" id="ENOG50333BQ">
    <property type="taxonomic scope" value="Bacteria"/>
</dbReference>
<evidence type="ECO:0000313" key="1">
    <source>
        <dbReference type="EMBL" id="GAF10513.1"/>
    </source>
</evidence>
<gene>
    <name evidence="1" type="ORF">JCM16418_4723</name>
</gene>
<dbReference type="RefSeq" id="WP_036652973.1">
    <property type="nucleotide sequence ID" value="NZ_BAVZ01000025.1"/>
</dbReference>
<dbReference type="AlphaFoldDB" id="W7YTJ8"/>
<dbReference type="Proteomes" id="UP000019364">
    <property type="component" value="Unassembled WGS sequence"/>
</dbReference>
<proteinExistence type="predicted"/>
<evidence type="ECO:0000313" key="2">
    <source>
        <dbReference type="Proteomes" id="UP000019364"/>
    </source>
</evidence>
<accession>W7YTJ8</accession>
<reference evidence="1 2" key="1">
    <citation type="journal article" date="2014" name="Genome Announc.">
        <title>Draft Genome Sequence of Paenibacillus pini JCM 16418T, Isolated from the Rhizosphere of Pine Tree.</title>
        <authorList>
            <person name="Yuki M."/>
            <person name="Oshima K."/>
            <person name="Suda W."/>
            <person name="Oshida Y."/>
            <person name="Kitamura K."/>
            <person name="Iida Y."/>
            <person name="Hattori M."/>
            <person name="Ohkuma M."/>
        </authorList>
    </citation>
    <scope>NUCLEOTIDE SEQUENCE [LARGE SCALE GENOMIC DNA]</scope>
    <source>
        <strain evidence="1 2">JCM 16418</strain>
    </source>
</reference>